<sequence>MSSSSTARERQQIDQEIIALTDQIVRLHNHGPPDVVISDINTLKERIRLLRSKRNSLAPVSSLPPEVVITIFTFTCSYADRTALIKSQTRPPAALVISSVSRYWRALALGCPALWTTITFLNGDLVYEYASRAPGQVLTVHTSGLRTSAVSNKIAGLLFVVLSRARDLYISGDTTLGSYHHFNVFPAREWESPAPMLTHLFLENVNLPDNTFNGTCPALQSLSLLSCRLNWQKILDCVPVGIKTLHIAQPEPSGYPDAAHLLAQFQELEDLTLHSVFSPHHNQLQIDPNTHRRVQLPKLRRLSLRKNRWTATLDFLQRITLPNDIGVLDIGCWFRPFDGYVPISGILNSSCDISQWIVRSLVVRRSESVVGCVVEGTPGLGGSATLEQEFISSQGLRPPPSFDTFFNSLAPLGINHIESLVFDGKFNSPEEDPIHIPFQFFGKVTTLISLTIGASYLDPFMRFLGDEFLRLSSSTPQDTSVTPPPPEVLFSKLHSLTIEGDFHGTSIDRLVAWVRVRGQLGRSIERLRLRPTFPRPAILERLREHVEDVYLIQ</sequence>
<dbReference type="Proteomes" id="UP000308600">
    <property type="component" value="Unassembled WGS sequence"/>
</dbReference>
<evidence type="ECO:0000313" key="2">
    <source>
        <dbReference type="Proteomes" id="UP000308600"/>
    </source>
</evidence>
<dbReference type="EMBL" id="ML208540">
    <property type="protein sequence ID" value="TFK63095.1"/>
    <property type="molecule type" value="Genomic_DNA"/>
</dbReference>
<organism evidence="1 2">
    <name type="scientific">Pluteus cervinus</name>
    <dbReference type="NCBI Taxonomy" id="181527"/>
    <lineage>
        <taxon>Eukaryota</taxon>
        <taxon>Fungi</taxon>
        <taxon>Dikarya</taxon>
        <taxon>Basidiomycota</taxon>
        <taxon>Agaricomycotina</taxon>
        <taxon>Agaricomycetes</taxon>
        <taxon>Agaricomycetidae</taxon>
        <taxon>Agaricales</taxon>
        <taxon>Pluteineae</taxon>
        <taxon>Pluteaceae</taxon>
        <taxon>Pluteus</taxon>
    </lineage>
</organism>
<keyword evidence="2" id="KW-1185">Reference proteome</keyword>
<evidence type="ECO:0000313" key="1">
    <source>
        <dbReference type="EMBL" id="TFK63095.1"/>
    </source>
</evidence>
<proteinExistence type="predicted"/>
<accession>A0ACD3ACD3</accession>
<name>A0ACD3ACD3_9AGAR</name>
<gene>
    <name evidence="1" type="ORF">BDN72DRAFT_337894</name>
</gene>
<protein>
    <submittedName>
        <fullName evidence="1">Uncharacterized protein</fullName>
    </submittedName>
</protein>
<reference evidence="1 2" key="1">
    <citation type="journal article" date="2019" name="Nat. Ecol. Evol.">
        <title>Megaphylogeny resolves global patterns of mushroom evolution.</title>
        <authorList>
            <person name="Varga T."/>
            <person name="Krizsan K."/>
            <person name="Foldi C."/>
            <person name="Dima B."/>
            <person name="Sanchez-Garcia M."/>
            <person name="Sanchez-Ramirez S."/>
            <person name="Szollosi G.J."/>
            <person name="Szarkandi J.G."/>
            <person name="Papp V."/>
            <person name="Albert L."/>
            <person name="Andreopoulos W."/>
            <person name="Angelini C."/>
            <person name="Antonin V."/>
            <person name="Barry K.W."/>
            <person name="Bougher N.L."/>
            <person name="Buchanan P."/>
            <person name="Buyck B."/>
            <person name="Bense V."/>
            <person name="Catcheside P."/>
            <person name="Chovatia M."/>
            <person name="Cooper J."/>
            <person name="Damon W."/>
            <person name="Desjardin D."/>
            <person name="Finy P."/>
            <person name="Geml J."/>
            <person name="Haridas S."/>
            <person name="Hughes K."/>
            <person name="Justo A."/>
            <person name="Karasinski D."/>
            <person name="Kautmanova I."/>
            <person name="Kiss B."/>
            <person name="Kocsube S."/>
            <person name="Kotiranta H."/>
            <person name="LaButti K.M."/>
            <person name="Lechner B.E."/>
            <person name="Liimatainen K."/>
            <person name="Lipzen A."/>
            <person name="Lukacs Z."/>
            <person name="Mihaltcheva S."/>
            <person name="Morgado L.N."/>
            <person name="Niskanen T."/>
            <person name="Noordeloos M.E."/>
            <person name="Ohm R.A."/>
            <person name="Ortiz-Santana B."/>
            <person name="Ovrebo C."/>
            <person name="Racz N."/>
            <person name="Riley R."/>
            <person name="Savchenko A."/>
            <person name="Shiryaev A."/>
            <person name="Soop K."/>
            <person name="Spirin V."/>
            <person name="Szebenyi C."/>
            <person name="Tomsovsky M."/>
            <person name="Tulloss R.E."/>
            <person name="Uehling J."/>
            <person name="Grigoriev I.V."/>
            <person name="Vagvolgyi C."/>
            <person name="Papp T."/>
            <person name="Martin F.M."/>
            <person name="Miettinen O."/>
            <person name="Hibbett D.S."/>
            <person name="Nagy L.G."/>
        </authorList>
    </citation>
    <scope>NUCLEOTIDE SEQUENCE [LARGE SCALE GENOMIC DNA]</scope>
    <source>
        <strain evidence="1 2">NL-1719</strain>
    </source>
</reference>